<dbReference type="Proteomes" id="UP000249818">
    <property type="component" value="Chromosome BARAN1"/>
</dbReference>
<feature type="transmembrane region" description="Helical" evidence="5">
    <location>
        <begin position="181"/>
        <end position="200"/>
    </location>
</feature>
<dbReference type="InterPro" id="IPR051598">
    <property type="entry name" value="TSUP/Inactive_protease-like"/>
</dbReference>
<dbReference type="RefSeq" id="WP_122030949.1">
    <property type="nucleotide sequence ID" value="NZ_LS483254.1"/>
</dbReference>
<feature type="transmembrane region" description="Helical" evidence="5">
    <location>
        <begin position="42"/>
        <end position="64"/>
    </location>
</feature>
<protein>
    <recommendedName>
        <fullName evidence="5">Probable membrane transporter protein</fullName>
    </recommendedName>
</protein>
<dbReference type="PANTHER" id="PTHR43701">
    <property type="entry name" value="MEMBRANE TRANSPORTER PROTEIN MJ0441-RELATED"/>
    <property type="match status" value="1"/>
</dbReference>
<evidence type="ECO:0000313" key="7">
    <source>
        <dbReference type="Proteomes" id="UP000249818"/>
    </source>
</evidence>
<dbReference type="AlphaFoldDB" id="A0A2X3KK17"/>
<keyword evidence="3 5" id="KW-1133">Transmembrane helix</keyword>
<evidence type="ECO:0000313" key="6">
    <source>
        <dbReference type="EMBL" id="SQD92762.1"/>
    </source>
</evidence>
<feature type="transmembrane region" description="Helical" evidence="5">
    <location>
        <begin position="241"/>
        <end position="260"/>
    </location>
</feature>
<comment type="similarity">
    <text evidence="5">Belongs to the 4-toluene sulfonate uptake permease (TSUP) (TC 2.A.102) family.</text>
</comment>
<keyword evidence="7" id="KW-1185">Reference proteome</keyword>
<evidence type="ECO:0000256" key="5">
    <source>
        <dbReference type="RuleBase" id="RU363041"/>
    </source>
</evidence>
<reference evidence="7" key="1">
    <citation type="submission" date="2018-05" db="EMBL/GenBank/DDBJ databases">
        <authorList>
            <person name="Hao L."/>
        </authorList>
    </citation>
    <scope>NUCLEOTIDE SEQUENCE [LARGE SCALE GENOMIC DNA]</scope>
</reference>
<feature type="transmembrane region" description="Helical" evidence="5">
    <location>
        <begin position="142"/>
        <end position="175"/>
    </location>
</feature>
<feature type="transmembrane region" description="Helical" evidence="5">
    <location>
        <begin position="76"/>
        <end position="96"/>
    </location>
</feature>
<keyword evidence="4 5" id="KW-0472">Membrane</keyword>
<name>A0A2X3KK17_9BACT</name>
<dbReference type="EMBL" id="LS483254">
    <property type="protein sequence ID" value="SQD92762.1"/>
    <property type="molecule type" value="Genomic_DNA"/>
</dbReference>
<evidence type="ECO:0000256" key="3">
    <source>
        <dbReference type="ARBA" id="ARBA00022989"/>
    </source>
</evidence>
<gene>
    <name evidence="6" type="ORF">BARAN1_0738</name>
</gene>
<feature type="transmembrane region" description="Helical" evidence="5">
    <location>
        <begin position="102"/>
        <end position="121"/>
    </location>
</feature>
<dbReference type="InterPro" id="IPR002781">
    <property type="entry name" value="TM_pro_TauE-like"/>
</dbReference>
<keyword evidence="2 5" id="KW-0812">Transmembrane</keyword>
<dbReference type="PANTHER" id="PTHR43701:SF2">
    <property type="entry name" value="MEMBRANE TRANSPORTER PROTEIN YJNA-RELATED"/>
    <property type="match status" value="1"/>
</dbReference>
<organism evidence="6 7">
    <name type="scientific">Candidatus Bipolaricaulis anaerobius</name>
    <dbReference type="NCBI Taxonomy" id="2026885"/>
    <lineage>
        <taxon>Bacteria</taxon>
        <taxon>Candidatus Bipolaricaulota</taxon>
        <taxon>Candidatus Bipolaricaulia</taxon>
        <taxon>Candidatus Bipolaricaulales</taxon>
        <taxon>Candidatus Bipolaricaulaceae</taxon>
        <taxon>Candidatus Bipolaricaulis</taxon>
    </lineage>
</organism>
<evidence type="ECO:0000256" key="2">
    <source>
        <dbReference type="ARBA" id="ARBA00022692"/>
    </source>
</evidence>
<evidence type="ECO:0000256" key="1">
    <source>
        <dbReference type="ARBA" id="ARBA00004141"/>
    </source>
</evidence>
<sequence>MITSILVTLLAGWGAGVVTGIIGASAATVVVPMLVTFLDYEAYQAIGVSLATDVIASLVAALTYAHNGRVKFRASLPMAAAAVVGVLIGSWGSTYIPSASLGGATGIIILLMGISFMRKPINVRAQAFKERVDLSLFKRHSSVWSALFGLGIGLMCGTVGAGGGEAMSLILLFVLDYPVHSAVGTSVLIMVFTAFTGAVGHSLYGPFPISAALIGAAGGAIGAWMAARFANLASEERLGKVIGAAFLVLGIITTVSELVLPHA</sequence>
<dbReference type="Pfam" id="PF01925">
    <property type="entry name" value="TauE"/>
    <property type="match status" value="1"/>
</dbReference>
<dbReference type="GO" id="GO:0005886">
    <property type="term" value="C:plasma membrane"/>
    <property type="evidence" value="ECO:0007669"/>
    <property type="project" value="UniProtKB-SubCell"/>
</dbReference>
<keyword evidence="5" id="KW-1003">Cell membrane</keyword>
<accession>A0A2X3KK17</accession>
<evidence type="ECO:0000256" key="4">
    <source>
        <dbReference type="ARBA" id="ARBA00023136"/>
    </source>
</evidence>
<dbReference type="KEGG" id="bana:BARAN1_0738"/>
<proteinExistence type="inferred from homology"/>
<feature type="transmembrane region" description="Helical" evidence="5">
    <location>
        <begin position="207"/>
        <end position="229"/>
    </location>
</feature>
<comment type="subcellular location">
    <subcellularLocation>
        <location evidence="5">Cell membrane</location>
        <topology evidence="5">Multi-pass membrane protein</topology>
    </subcellularLocation>
    <subcellularLocation>
        <location evidence="1">Membrane</location>
        <topology evidence="1">Multi-pass membrane protein</topology>
    </subcellularLocation>
</comment>
<dbReference type="OrthoDB" id="9781997at2"/>